<dbReference type="EMBL" id="BPRB01000071">
    <property type="protein sequence ID" value="GJE59273.1"/>
    <property type="molecule type" value="Genomic_DNA"/>
</dbReference>
<reference evidence="1" key="2">
    <citation type="submission" date="2021-08" db="EMBL/GenBank/DDBJ databases">
        <authorList>
            <person name="Tani A."/>
            <person name="Ola A."/>
            <person name="Ogura Y."/>
            <person name="Katsura K."/>
            <person name="Hayashi T."/>
        </authorList>
    </citation>
    <scope>NUCLEOTIDE SEQUENCE</scope>
    <source>
        <strain evidence="1">DSM 23632</strain>
    </source>
</reference>
<dbReference type="Proteomes" id="UP001055057">
    <property type="component" value="Unassembled WGS sequence"/>
</dbReference>
<gene>
    <name evidence="1" type="ORF">MPOCJGCO_1361</name>
</gene>
<proteinExistence type="predicted"/>
<reference evidence="1" key="1">
    <citation type="journal article" date="2021" name="Front. Microbiol.">
        <title>Comprehensive Comparative Genomics and Phenotyping of Methylobacterium Species.</title>
        <authorList>
            <person name="Alessa O."/>
            <person name="Ogura Y."/>
            <person name="Fujitani Y."/>
            <person name="Takami H."/>
            <person name="Hayashi T."/>
            <person name="Sahin N."/>
            <person name="Tani A."/>
        </authorList>
    </citation>
    <scope>NUCLEOTIDE SEQUENCE</scope>
    <source>
        <strain evidence="1">DSM 23632</strain>
    </source>
</reference>
<evidence type="ECO:0000313" key="2">
    <source>
        <dbReference type="Proteomes" id="UP001055057"/>
    </source>
</evidence>
<name>A0ABQ4TZ40_9HYPH</name>
<dbReference type="Pfam" id="PF07704">
    <property type="entry name" value="PSK_trans_fac"/>
    <property type="match status" value="1"/>
</dbReference>
<dbReference type="InterPro" id="IPR011660">
    <property type="entry name" value="VapB-like"/>
</dbReference>
<evidence type="ECO:0000313" key="1">
    <source>
        <dbReference type="EMBL" id="GJE59273.1"/>
    </source>
</evidence>
<accession>A0ABQ4TZ40</accession>
<organism evidence="1 2">
    <name type="scientific">Methylobacterium trifolii</name>
    <dbReference type="NCBI Taxonomy" id="1003092"/>
    <lineage>
        <taxon>Bacteria</taxon>
        <taxon>Pseudomonadati</taxon>
        <taxon>Pseudomonadota</taxon>
        <taxon>Alphaproteobacteria</taxon>
        <taxon>Hyphomicrobiales</taxon>
        <taxon>Methylobacteriaceae</taxon>
        <taxon>Methylobacterium</taxon>
    </lineage>
</organism>
<dbReference type="RefSeq" id="WP_238181858.1">
    <property type="nucleotide sequence ID" value="NZ_BPRB01000071.1"/>
</dbReference>
<keyword evidence="2" id="KW-1185">Reference proteome</keyword>
<sequence>MSITIENAEAEALLNELTARTHRSEPDLLVDLLRRERERLERDIAEGIASGRLLHERTVASPLVDPRPIDEILAYDEHGLPV</sequence>
<comment type="caution">
    <text evidence="1">The sequence shown here is derived from an EMBL/GenBank/DDBJ whole genome shotgun (WGS) entry which is preliminary data.</text>
</comment>
<protein>
    <submittedName>
        <fullName evidence="1">Uncharacterized protein</fullName>
    </submittedName>
</protein>